<sequence length="386" mass="42650">MYQEINWINQILIKRLRRIRMADLRVILSGLKYANPVIVGAGPTSKDADICREAVENGAAGVVAKTVSSEPAKVPKPCMQDFKGKYFLNTELWSEHSVEYWVEKEYKKCKFKDEPLIIGMGYVAADIEKVVPLVDKFADAYEISAHYVGRDITPMLETLTAAKKHTKKPVFMKISPGIPDISETARILEEHGADGVVAMNSYGPCLSIDIETGMPYMGSNTGYGWLSGPAIKPIMLRHVFELAKGVKNIPVFAVGGISTGKDVVEAFMAGASAVQVCTQGIIEGPKAYGRIVKELNEWMDSHGYENLDQIKGLTIKKTKERVKANYETNIPELKDGCIGCGICVKVCPYHAIKLEDKKPIFNKELCFGCGVCTSQCPKNVLDIIRY</sequence>
<keyword evidence="3" id="KW-0560">Oxidoreductase</keyword>
<name>U7V763_9FUSO</name>
<dbReference type="GO" id="GO:0050661">
    <property type="term" value="F:NADP binding"/>
    <property type="evidence" value="ECO:0007669"/>
    <property type="project" value="TreeGrafter"/>
</dbReference>
<comment type="function">
    <text evidence="10">Involved in pyrimidine base degradation. Catalyzes physiologically the reduction of uracil to 5,6-dihydrouracil (DHU) by using NADH as a specific cosubstrate. It also catalyzes the reverse reaction and the reduction of thymine to 5,6-dihydrothymine (DHT).</text>
</comment>
<evidence type="ECO:0000256" key="12">
    <source>
        <dbReference type="ARBA" id="ARBA00049728"/>
    </source>
</evidence>
<keyword evidence="5" id="KW-0411">Iron-sulfur</keyword>
<feature type="domain" description="4Fe-4S ferredoxin-type" evidence="13">
    <location>
        <begin position="329"/>
        <end position="357"/>
    </location>
</feature>
<keyword evidence="2" id="KW-0479">Metal-binding</keyword>
<dbReference type="eggNOG" id="COG1145">
    <property type="taxonomic scope" value="Bacteria"/>
</dbReference>
<evidence type="ECO:0000256" key="5">
    <source>
        <dbReference type="ARBA" id="ARBA00023014"/>
    </source>
</evidence>
<evidence type="ECO:0000259" key="13">
    <source>
        <dbReference type="PROSITE" id="PS51379"/>
    </source>
</evidence>
<dbReference type="eggNOG" id="COG0167">
    <property type="taxonomic scope" value="Bacteria"/>
</dbReference>
<dbReference type="GO" id="GO:0006212">
    <property type="term" value="P:uracil catabolic process"/>
    <property type="evidence" value="ECO:0007669"/>
    <property type="project" value="TreeGrafter"/>
</dbReference>
<dbReference type="GO" id="GO:0006210">
    <property type="term" value="P:thymine catabolic process"/>
    <property type="evidence" value="ECO:0007669"/>
    <property type="project" value="TreeGrafter"/>
</dbReference>
<evidence type="ECO:0000256" key="8">
    <source>
        <dbReference type="ARBA" id="ARBA00047685"/>
    </source>
</evidence>
<dbReference type="PROSITE" id="PS51379">
    <property type="entry name" value="4FE4S_FER_2"/>
    <property type="match status" value="2"/>
</dbReference>
<dbReference type="EC" id="1.3.1.1" evidence="12"/>
<evidence type="ECO:0000256" key="3">
    <source>
        <dbReference type="ARBA" id="ARBA00023002"/>
    </source>
</evidence>
<comment type="catalytic activity">
    <reaction evidence="8">
        <text>5,6-dihydrothymine + NAD(+) = thymine + NADH + H(+)</text>
        <dbReference type="Rhea" id="RHEA:28791"/>
        <dbReference type="ChEBI" id="CHEBI:15378"/>
        <dbReference type="ChEBI" id="CHEBI:17821"/>
        <dbReference type="ChEBI" id="CHEBI:27468"/>
        <dbReference type="ChEBI" id="CHEBI:57540"/>
        <dbReference type="ChEBI" id="CHEBI:57945"/>
        <dbReference type="EC" id="1.3.1.1"/>
    </reaction>
</comment>
<dbReference type="HOGENOM" id="CLU_042042_4_3_0"/>
<dbReference type="Gene3D" id="3.20.20.70">
    <property type="entry name" value="Aldolase class I"/>
    <property type="match status" value="1"/>
</dbReference>
<protein>
    <recommendedName>
        <fullName evidence="12">dihydrouracil dehydrogenase (NAD(+))</fullName>
        <ecNumber evidence="12">1.3.1.1</ecNumber>
    </recommendedName>
    <alternativeName>
        <fullName evidence="7">Dihydrothymine dehydrogenase</fullName>
    </alternativeName>
    <alternativeName>
        <fullName evidence="6">Dihydrouracil dehydrogenase</fullName>
    </alternativeName>
</protein>
<organism evidence="14 15">
    <name type="scientific">Cetobacterium somerae ATCC BAA-474</name>
    <dbReference type="NCBI Taxonomy" id="1319815"/>
    <lineage>
        <taxon>Bacteria</taxon>
        <taxon>Fusobacteriati</taxon>
        <taxon>Fusobacteriota</taxon>
        <taxon>Fusobacteriia</taxon>
        <taxon>Fusobacteriales</taxon>
        <taxon>Fusobacteriaceae</taxon>
        <taxon>Cetobacterium</taxon>
    </lineage>
</organism>
<evidence type="ECO:0000256" key="9">
    <source>
        <dbReference type="ARBA" id="ARBA00048792"/>
    </source>
</evidence>
<dbReference type="Gene3D" id="2.30.26.10">
    <property type="entry name" value="Dihydroorotate Dehydrogenase A, chain A, domain 2"/>
    <property type="match status" value="1"/>
</dbReference>
<dbReference type="InterPro" id="IPR013785">
    <property type="entry name" value="Aldolase_TIM"/>
</dbReference>
<dbReference type="InterPro" id="IPR017900">
    <property type="entry name" value="4Fe4S_Fe_S_CS"/>
</dbReference>
<evidence type="ECO:0000256" key="6">
    <source>
        <dbReference type="ARBA" id="ARBA00030119"/>
    </source>
</evidence>
<evidence type="ECO:0000256" key="1">
    <source>
        <dbReference type="ARBA" id="ARBA00010804"/>
    </source>
</evidence>
<evidence type="ECO:0000313" key="14">
    <source>
        <dbReference type="EMBL" id="ERT67542.1"/>
    </source>
</evidence>
<dbReference type="GO" id="GO:0005737">
    <property type="term" value="C:cytoplasm"/>
    <property type="evidence" value="ECO:0007669"/>
    <property type="project" value="InterPro"/>
</dbReference>
<dbReference type="EMBL" id="AXZF01000112">
    <property type="protein sequence ID" value="ERT67542.1"/>
    <property type="molecule type" value="Genomic_DNA"/>
</dbReference>
<feature type="domain" description="4Fe-4S ferredoxin-type" evidence="13">
    <location>
        <begin position="358"/>
        <end position="386"/>
    </location>
</feature>
<dbReference type="AlphaFoldDB" id="U7V763"/>
<dbReference type="Gene3D" id="3.30.70.20">
    <property type="match status" value="1"/>
</dbReference>
<evidence type="ECO:0000256" key="4">
    <source>
        <dbReference type="ARBA" id="ARBA00023004"/>
    </source>
</evidence>
<dbReference type="Pfam" id="PF01180">
    <property type="entry name" value="DHO_dh"/>
    <property type="match status" value="1"/>
</dbReference>
<dbReference type="InterPro" id="IPR005720">
    <property type="entry name" value="Dihydroorotate_DH_cat"/>
</dbReference>
<dbReference type="SUPFAM" id="SSF51395">
    <property type="entry name" value="FMN-linked oxidoreductases"/>
    <property type="match status" value="1"/>
</dbReference>
<dbReference type="InterPro" id="IPR017896">
    <property type="entry name" value="4Fe4S_Fe-S-bd"/>
</dbReference>
<dbReference type="PANTHER" id="PTHR43073">
    <property type="entry name" value="DIHYDROPYRIMIDINE DEHYDROGENASE [NADP(+)]"/>
    <property type="match status" value="1"/>
</dbReference>
<keyword evidence="15" id="KW-1185">Reference proteome</keyword>
<dbReference type="GO" id="GO:0004159">
    <property type="term" value="F:dihydropyrimidine dehydrogenase (NAD+) activity"/>
    <property type="evidence" value="ECO:0007669"/>
    <property type="project" value="UniProtKB-EC"/>
</dbReference>
<reference evidence="14 15" key="1">
    <citation type="submission" date="2013-08" db="EMBL/GenBank/DDBJ databases">
        <authorList>
            <person name="Weinstock G."/>
            <person name="Sodergren E."/>
            <person name="Wylie T."/>
            <person name="Fulton L."/>
            <person name="Fulton R."/>
            <person name="Fronick C."/>
            <person name="O'Laughlin M."/>
            <person name="Godfrey J."/>
            <person name="Miner T."/>
            <person name="Herter B."/>
            <person name="Appelbaum E."/>
            <person name="Cordes M."/>
            <person name="Lek S."/>
            <person name="Wollam A."/>
            <person name="Pepin K.H."/>
            <person name="Palsikar V.B."/>
            <person name="Mitreva M."/>
            <person name="Wilson R.K."/>
        </authorList>
    </citation>
    <scope>NUCLEOTIDE SEQUENCE [LARGE SCALE GENOMIC DNA]</scope>
    <source>
        <strain evidence="14 15">ATCC BAA-474</strain>
    </source>
</reference>
<dbReference type="GO" id="GO:0046872">
    <property type="term" value="F:metal ion binding"/>
    <property type="evidence" value="ECO:0007669"/>
    <property type="project" value="UniProtKB-KW"/>
</dbReference>
<accession>U7V763</accession>
<evidence type="ECO:0000256" key="7">
    <source>
        <dbReference type="ARBA" id="ARBA00032722"/>
    </source>
</evidence>
<dbReference type="PATRIC" id="fig|1319815.3.peg.2294"/>
<dbReference type="GO" id="GO:0002058">
    <property type="term" value="F:uracil binding"/>
    <property type="evidence" value="ECO:0007669"/>
    <property type="project" value="TreeGrafter"/>
</dbReference>
<dbReference type="PANTHER" id="PTHR43073:SF2">
    <property type="entry name" value="DIHYDROPYRIMIDINE DEHYDROGENASE [NADP(+)]"/>
    <property type="match status" value="1"/>
</dbReference>
<dbReference type="SUPFAM" id="SSF54862">
    <property type="entry name" value="4Fe-4S ferredoxins"/>
    <property type="match status" value="1"/>
</dbReference>
<dbReference type="STRING" id="1319815.HMPREF0202_02387"/>
<dbReference type="InterPro" id="IPR023359">
    <property type="entry name" value="Dihydro_DH_chainA_dom2"/>
</dbReference>
<dbReference type="GO" id="GO:0051536">
    <property type="term" value="F:iron-sulfur cluster binding"/>
    <property type="evidence" value="ECO:0007669"/>
    <property type="project" value="UniProtKB-KW"/>
</dbReference>
<comment type="subunit">
    <text evidence="11">Heterotetramer of 2 PreA and 2 PreT subunits.</text>
</comment>
<evidence type="ECO:0000313" key="15">
    <source>
        <dbReference type="Proteomes" id="UP000017081"/>
    </source>
</evidence>
<comment type="similarity">
    <text evidence="1">Belongs to the dihydropyrimidine dehydrogenase family.</text>
</comment>
<evidence type="ECO:0000256" key="10">
    <source>
        <dbReference type="ARBA" id="ARBA00049578"/>
    </source>
</evidence>
<comment type="catalytic activity">
    <reaction evidence="9">
        <text>5,6-dihydrouracil + NAD(+) = uracil + NADH + H(+)</text>
        <dbReference type="Rhea" id="RHEA:20189"/>
        <dbReference type="ChEBI" id="CHEBI:15378"/>
        <dbReference type="ChEBI" id="CHEBI:15901"/>
        <dbReference type="ChEBI" id="CHEBI:17568"/>
        <dbReference type="ChEBI" id="CHEBI:57540"/>
        <dbReference type="ChEBI" id="CHEBI:57945"/>
        <dbReference type="EC" id="1.3.1.1"/>
    </reaction>
</comment>
<dbReference type="PROSITE" id="PS00198">
    <property type="entry name" value="4FE4S_FER_1"/>
    <property type="match status" value="2"/>
</dbReference>
<gene>
    <name evidence="14" type="ORF">HMPREF0202_02387</name>
</gene>
<keyword evidence="4" id="KW-0408">Iron</keyword>
<proteinExistence type="inferred from homology"/>
<dbReference type="Proteomes" id="UP000017081">
    <property type="component" value="Unassembled WGS sequence"/>
</dbReference>
<comment type="caution">
    <text evidence="14">The sequence shown here is derived from an EMBL/GenBank/DDBJ whole genome shotgun (WGS) entry which is preliminary data.</text>
</comment>
<evidence type="ECO:0000256" key="11">
    <source>
        <dbReference type="ARBA" id="ARBA00049714"/>
    </source>
</evidence>
<evidence type="ECO:0000256" key="2">
    <source>
        <dbReference type="ARBA" id="ARBA00022723"/>
    </source>
</evidence>
<dbReference type="Pfam" id="PF12838">
    <property type="entry name" value="Fer4_7"/>
    <property type="match status" value="1"/>
</dbReference>